<organism evidence="2 3">
    <name type="scientific">Elysia crispata</name>
    <name type="common">lettuce slug</name>
    <dbReference type="NCBI Taxonomy" id="231223"/>
    <lineage>
        <taxon>Eukaryota</taxon>
        <taxon>Metazoa</taxon>
        <taxon>Spiralia</taxon>
        <taxon>Lophotrochozoa</taxon>
        <taxon>Mollusca</taxon>
        <taxon>Gastropoda</taxon>
        <taxon>Heterobranchia</taxon>
        <taxon>Euthyneura</taxon>
        <taxon>Panpulmonata</taxon>
        <taxon>Sacoglossa</taxon>
        <taxon>Placobranchoidea</taxon>
        <taxon>Plakobranchidae</taxon>
        <taxon>Elysia</taxon>
    </lineage>
</organism>
<evidence type="ECO:0000313" key="3">
    <source>
        <dbReference type="Proteomes" id="UP001283361"/>
    </source>
</evidence>
<proteinExistence type="predicted"/>
<name>A0AAE0Y3B1_9GAST</name>
<accession>A0AAE0Y3B1</accession>
<evidence type="ECO:0000313" key="2">
    <source>
        <dbReference type="EMBL" id="KAK3731672.1"/>
    </source>
</evidence>
<feature type="chain" id="PRO_5042212012" evidence="1">
    <location>
        <begin position="18"/>
        <end position="110"/>
    </location>
</feature>
<comment type="caution">
    <text evidence="2">The sequence shown here is derived from an EMBL/GenBank/DDBJ whole genome shotgun (WGS) entry which is preliminary data.</text>
</comment>
<gene>
    <name evidence="2" type="ORF">RRG08_035342</name>
</gene>
<sequence>MLTLIELTVLAIHGCSSVHGISNNTDSDVEDDEDDAQMGYSHPIAFRSYYQGSEIQPMKTDVSLSHSKCQFQNGGSVGPFLVIGLRDMNTEWAVHRPLSEWRSTLEESQG</sequence>
<feature type="signal peptide" evidence="1">
    <location>
        <begin position="1"/>
        <end position="17"/>
    </location>
</feature>
<evidence type="ECO:0000256" key="1">
    <source>
        <dbReference type="SAM" id="SignalP"/>
    </source>
</evidence>
<keyword evidence="1" id="KW-0732">Signal</keyword>
<keyword evidence="3" id="KW-1185">Reference proteome</keyword>
<dbReference type="AlphaFoldDB" id="A0AAE0Y3B1"/>
<dbReference type="EMBL" id="JAWDGP010006989">
    <property type="protein sequence ID" value="KAK3731672.1"/>
    <property type="molecule type" value="Genomic_DNA"/>
</dbReference>
<protein>
    <submittedName>
        <fullName evidence="2">Uncharacterized protein</fullName>
    </submittedName>
</protein>
<dbReference type="Proteomes" id="UP001283361">
    <property type="component" value="Unassembled WGS sequence"/>
</dbReference>
<reference evidence="2" key="1">
    <citation type="journal article" date="2023" name="G3 (Bethesda)">
        <title>A reference genome for the long-term kleptoplast-retaining sea slug Elysia crispata morphotype clarki.</title>
        <authorList>
            <person name="Eastman K.E."/>
            <person name="Pendleton A.L."/>
            <person name="Shaikh M.A."/>
            <person name="Suttiyut T."/>
            <person name="Ogas R."/>
            <person name="Tomko P."/>
            <person name="Gavelis G."/>
            <person name="Widhalm J.R."/>
            <person name="Wisecaver J.H."/>
        </authorList>
    </citation>
    <scope>NUCLEOTIDE SEQUENCE</scope>
    <source>
        <strain evidence="2">ECLA1</strain>
    </source>
</reference>